<accession>A0A4Z1HYJ0</accession>
<evidence type="ECO:0000256" key="1">
    <source>
        <dbReference type="SAM" id="MobiDB-lite"/>
    </source>
</evidence>
<feature type="region of interest" description="Disordered" evidence="1">
    <location>
        <begin position="69"/>
        <end position="117"/>
    </location>
</feature>
<protein>
    <recommendedName>
        <fullName evidence="6">Disintegrin domain-containing protein</fullName>
    </recommendedName>
</protein>
<feature type="chain" id="PRO_5021273086" description="Disintegrin domain-containing protein" evidence="3">
    <location>
        <begin position="23"/>
        <end position="671"/>
    </location>
</feature>
<reference evidence="4 5" key="1">
    <citation type="submission" date="2017-12" db="EMBL/GenBank/DDBJ databases">
        <title>Comparative genomics of Botrytis spp.</title>
        <authorList>
            <person name="Valero-Jimenez C.A."/>
            <person name="Tapia P."/>
            <person name="Veloso J."/>
            <person name="Silva-Moreno E."/>
            <person name="Staats M."/>
            <person name="Valdes J.H."/>
            <person name="Van Kan J.A.L."/>
        </authorList>
    </citation>
    <scope>NUCLEOTIDE SEQUENCE [LARGE SCALE GENOMIC DNA]</scope>
    <source>
        <strain evidence="4 5">MUCL11595</strain>
    </source>
</reference>
<feature type="signal peptide" evidence="3">
    <location>
        <begin position="1"/>
        <end position="22"/>
    </location>
</feature>
<comment type="caution">
    <text evidence="4">The sequence shown here is derived from an EMBL/GenBank/DDBJ whole genome shotgun (WGS) entry which is preliminary data.</text>
</comment>
<feature type="region of interest" description="Disordered" evidence="1">
    <location>
        <begin position="521"/>
        <end position="671"/>
    </location>
</feature>
<keyword evidence="2" id="KW-0812">Transmembrane</keyword>
<feature type="transmembrane region" description="Helical" evidence="2">
    <location>
        <begin position="417"/>
        <end position="440"/>
    </location>
</feature>
<evidence type="ECO:0000256" key="3">
    <source>
        <dbReference type="SAM" id="SignalP"/>
    </source>
</evidence>
<keyword evidence="2" id="KW-1133">Transmembrane helix</keyword>
<feature type="compositionally biased region" description="Basic and acidic residues" evidence="1">
    <location>
        <begin position="645"/>
        <end position="671"/>
    </location>
</feature>
<gene>
    <name evidence="4" type="ORF">BCON_0198g00090</name>
</gene>
<sequence length="671" mass="71383">MLIRQIIALATALLVQAPVALSDNGVGHHLMQDGIQVLNQEQVQKSQGQAQQAQGQQCQNQNQQMQGQQSQCQSSTQNYQSQPTGGQGRRRLQPQAQQSQASQNQRLQPQSTNTEESGQCFSLNGSCDPNGIPCFSNDSASRCCGSDEFCSTNKLCVSKNDSNKFSRGSCTDPTFRAASCPNICQGIGDTGAVLPCGDPSLGQFCCDEGRGFECCSTPRKVFTLGKGTTFTENSFNSAATANSNTDSQPQRSSQSATTRTETETATQIQTQIYSATQTVVRTSVSVSVSVQVVTSNQSPTSTKAFSPAVSVTSSTSIILVTQTTSQNQPSNSLQATRSGSVYQNQNSQLLSSSTIWNANTQASASPSSNEGQGQNGGTSSSSTANSQASNKAQNQNQTDNQDIQSAVSNFLKSPNNMTAIIGGSSALAAIVTLGIVIVCFRKRRRGKKSGIQLQDGKRRGSASERGVSEKMGNGDEDGNGDTSIGVFVTVSEKLKGLKEKAHTAHLKEDDRVSREFDGALGGGTYLEGGTMGRGRPRGDLGRSSADSEYANTRDMSTNPNIPPPIPSSFSNPRTPPQPPSLPPFPSQSRDSGYRTSRRSFTSATTGSHYSRATNGDPLRIPLQINMPVPYRPVGSGNSGAYGLLSREEEQGSGLGRERVNEQRQEEPRGFF</sequence>
<feature type="compositionally biased region" description="Low complexity" evidence="1">
    <location>
        <begin position="367"/>
        <end position="400"/>
    </location>
</feature>
<evidence type="ECO:0000313" key="4">
    <source>
        <dbReference type="EMBL" id="TGO49853.1"/>
    </source>
</evidence>
<feature type="compositionally biased region" description="Basic and acidic residues" evidence="1">
    <location>
        <begin position="455"/>
        <end position="468"/>
    </location>
</feature>
<proteinExistence type="predicted"/>
<dbReference type="Proteomes" id="UP000297527">
    <property type="component" value="Unassembled WGS sequence"/>
</dbReference>
<feature type="compositionally biased region" description="Low complexity" evidence="1">
    <location>
        <begin position="93"/>
        <end position="110"/>
    </location>
</feature>
<feature type="compositionally biased region" description="Low complexity" evidence="1">
    <location>
        <begin position="598"/>
        <end position="607"/>
    </location>
</feature>
<feature type="compositionally biased region" description="Polar residues" evidence="1">
    <location>
        <begin position="544"/>
        <end position="557"/>
    </location>
</feature>
<feature type="compositionally biased region" description="Gly residues" evidence="1">
    <location>
        <begin position="521"/>
        <end position="532"/>
    </location>
</feature>
<keyword evidence="2" id="KW-0472">Membrane</keyword>
<dbReference type="AlphaFoldDB" id="A0A4Z1HYJ0"/>
<dbReference type="OrthoDB" id="5215637at2759"/>
<evidence type="ECO:0000313" key="5">
    <source>
        <dbReference type="Proteomes" id="UP000297527"/>
    </source>
</evidence>
<keyword evidence="3" id="KW-0732">Signal</keyword>
<keyword evidence="5" id="KW-1185">Reference proteome</keyword>
<evidence type="ECO:0000256" key="2">
    <source>
        <dbReference type="SAM" id="Phobius"/>
    </source>
</evidence>
<organism evidence="4 5">
    <name type="scientific">Botryotinia convoluta</name>
    <dbReference type="NCBI Taxonomy" id="54673"/>
    <lineage>
        <taxon>Eukaryota</taxon>
        <taxon>Fungi</taxon>
        <taxon>Dikarya</taxon>
        <taxon>Ascomycota</taxon>
        <taxon>Pezizomycotina</taxon>
        <taxon>Leotiomycetes</taxon>
        <taxon>Helotiales</taxon>
        <taxon>Sclerotiniaceae</taxon>
        <taxon>Botryotinia</taxon>
    </lineage>
</organism>
<feature type="region of interest" description="Disordered" evidence="1">
    <location>
        <begin position="237"/>
        <end position="265"/>
    </location>
</feature>
<feature type="region of interest" description="Disordered" evidence="1">
    <location>
        <begin position="448"/>
        <end position="482"/>
    </location>
</feature>
<name>A0A4Z1HYJ0_9HELO</name>
<dbReference type="EMBL" id="PQXN01000198">
    <property type="protein sequence ID" value="TGO49853.1"/>
    <property type="molecule type" value="Genomic_DNA"/>
</dbReference>
<evidence type="ECO:0008006" key="6">
    <source>
        <dbReference type="Google" id="ProtNLM"/>
    </source>
</evidence>
<feature type="region of interest" description="Disordered" evidence="1">
    <location>
        <begin position="360"/>
        <end position="400"/>
    </location>
</feature>
<feature type="compositionally biased region" description="Pro residues" evidence="1">
    <location>
        <begin position="573"/>
        <end position="585"/>
    </location>
</feature>
<feature type="compositionally biased region" description="Low complexity" evidence="1">
    <location>
        <begin position="69"/>
        <end position="82"/>
    </location>
</feature>